<proteinExistence type="predicted"/>
<feature type="transmembrane region" description="Helical" evidence="4">
    <location>
        <begin position="6"/>
        <end position="27"/>
    </location>
</feature>
<dbReference type="InterPro" id="IPR036259">
    <property type="entry name" value="MFS_trans_sf"/>
</dbReference>
<evidence type="ECO:0000313" key="7">
    <source>
        <dbReference type="Proteomes" id="UP001370348"/>
    </source>
</evidence>
<feature type="transmembrane region" description="Helical" evidence="4">
    <location>
        <begin position="211"/>
        <end position="239"/>
    </location>
</feature>
<keyword evidence="7" id="KW-1185">Reference proteome</keyword>
<evidence type="ECO:0000256" key="3">
    <source>
        <dbReference type="ARBA" id="ARBA00023136"/>
    </source>
</evidence>
<dbReference type="InterPro" id="IPR020846">
    <property type="entry name" value="MFS_dom"/>
</dbReference>
<sequence>MVDRSILYATAFLRALATGMVAVVLAAHLASLGFRVENVGYVVAAGLAGNAAALLGVTILAGRVDRKVALIVLGVSWTAGALVTAVASSAVIITAAAFLGMLNGAGRDRGGALALEQAALPATTTDSQRTRTFAWYNVLQDVGHALGALLGGLPALLERASALSPMDAYRVTLGVYVACAVLSLALYTRLSSLRAGGTEKAAALSPQTRRVLVRISALFALDSLGGGFLTTALLSYFFFERFGASQAIVAVLFFAARVANALSHVGAAMLARRIGLVNTMVLTHLPSSFLLLTVAIAPSFPVAAALFLVREGLVEMDVPTRQSYVMALVRPEERAVASGMTNLVRMAGWAVAPLVAGVLMQRSSLTAPLVAGALMKIGYDVLLYRGFRSVRPPEEASTSA</sequence>
<keyword evidence="1 4" id="KW-0812">Transmembrane</keyword>
<dbReference type="PROSITE" id="PS50850">
    <property type="entry name" value="MFS"/>
    <property type="match status" value="1"/>
</dbReference>
<organism evidence="6 7">
    <name type="scientific">Pendulispora albinea</name>
    <dbReference type="NCBI Taxonomy" id="2741071"/>
    <lineage>
        <taxon>Bacteria</taxon>
        <taxon>Pseudomonadati</taxon>
        <taxon>Myxococcota</taxon>
        <taxon>Myxococcia</taxon>
        <taxon>Myxococcales</taxon>
        <taxon>Sorangiineae</taxon>
        <taxon>Pendulisporaceae</taxon>
        <taxon>Pendulispora</taxon>
    </lineage>
</organism>
<feature type="transmembrane region" description="Helical" evidence="4">
    <location>
        <begin position="68"/>
        <end position="99"/>
    </location>
</feature>
<keyword evidence="2 4" id="KW-1133">Transmembrane helix</keyword>
<gene>
    <name evidence="6" type="ORF">LZC94_19765</name>
</gene>
<feature type="transmembrane region" description="Helical" evidence="4">
    <location>
        <begin position="289"/>
        <end position="309"/>
    </location>
</feature>
<dbReference type="InterPro" id="IPR011701">
    <property type="entry name" value="MFS"/>
</dbReference>
<feature type="transmembrane region" description="Helical" evidence="4">
    <location>
        <begin position="169"/>
        <end position="190"/>
    </location>
</feature>
<keyword evidence="3 4" id="KW-0472">Membrane</keyword>
<evidence type="ECO:0000256" key="1">
    <source>
        <dbReference type="ARBA" id="ARBA00022692"/>
    </source>
</evidence>
<feature type="transmembrane region" description="Helical" evidence="4">
    <location>
        <begin position="138"/>
        <end position="157"/>
    </location>
</feature>
<dbReference type="PANTHER" id="PTHR23520">
    <property type="entry name" value="TRANSPORTER, PUTATIVE (AFU_ORTHOLOGUE AFUA_3G04000)-RELATED"/>
    <property type="match status" value="1"/>
</dbReference>
<dbReference type="Proteomes" id="UP001370348">
    <property type="component" value="Chromosome"/>
</dbReference>
<dbReference type="PANTHER" id="PTHR23520:SF5">
    <property type="entry name" value="TRANSPORTER, PUTATIVE (AFU_ORTHOLOGUE AFUA_3G04000)-RELATED"/>
    <property type="match status" value="1"/>
</dbReference>
<feature type="transmembrane region" description="Helical" evidence="4">
    <location>
        <begin position="39"/>
        <end position="62"/>
    </location>
</feature>
<name>A0ABZ2MAB2_9BACT</name>
<reference evidence="6 7" key="1">
    <citation type="submission" date="2021-12" db="EMBL/GenBank/DDBJ databases">
        <title>Discovery of the Pendulisporaceae a myxobacterial family with distinct sporulation behavior and unique specialized metabolism.</title>
        <authorList>
            <person name="Garcia R."/>
            <person name="Popoff A."/>
            <person name="Bader C.D."/>
            <person name="Loehr J."/>
            <person name="Walesch S."/>
            <person name="Walt C."/>
            <person name="Boldt J."/>
            <person name="Bunk B."/>
            <person name="Haeckl F.J.F.P.J."/>
            <person name="Gunesch A.P."/>
            <person name="Birkelbach J."/>
            <person name="Nuebel U."/>
            <person name="Pietschmann T."/>
            <person name="Bach T."/>
            <person name="Mueller R."/>
        </authorList>
    </citation>
    <scope>NUCLEOTIDE SEQUENCE [LARGE SCALE GENOMIC DNA]</scope>
    <source>
        <strain evidence="6 7">MSr11954</strain>
    </source>
</reference>
<evidence type="ECO:0000256" key="4">
    <source>
        <dbReference type="SAM" id="Phobius"/>
    </source>
</evidence>
<dbReference type="EMBL" id="CP089984">
    <property type="protein sequence ID" value="WXB19455.1"/>
    <property type="molecule type" value="Genomic_DNA"/>
</dbReference>
<dbReference type="SUPFAM" id="SSF103473">
    <property type="entry name" value="MFS general substrate transporter"/>
    <property type="match status" value="1"/>
</dbReference>
<accession>A0ABZ2MAB2</accession>
<evidence type="ECO:0000259" key="5">
    <source>
        <dbReference type="PROSITE" id="PS50850"/>
    </source>
</evidence>
<evidence type="ECO:0000313" key="6">
    <source>
        <dbReference type="EMBL" id="WXB19455.1"/>
    </source>
</evidence>
<dbReference type="Pfam" id="PF07690">
    <property type="entry name" value="MFS_1"/>
    <property type="match status" value="1"/>
</dbReference>
<evidence type="ECO:0000256" key="2">
    <source>
        <dbReference type="ARBA" id="ARBA00022989"/>
    </source>
</evidence>
<dbReference type="RefSeq" id="WP_394829070.1">
    <property type="nucleotide sequence ID" value="NZ_CP089984.1"/>
</dbReference>
<protein>
    <submittedName>
        <fullName evidence="6">MFS transporter</fullName>
    </submittedName>
</protein>
<feature type="domain" description="Major facilitator superfamily (MFS) profile" evidence="5">
    <location>
        <begin position="3"/>
        <end position="390"/>
    </location>
</feature>
<dbReference type="Gene3D" id="1.20.1250.20">
    <property type="entry name" value="MFS general substrate transporter like domains"/>
    <property type="match status" value="1"/>
</dbReference>
<feature type="transmembrane region" description="Helical" evidence="4">
    <location>
        <begin position="245"/>
        <end position="268"/>
    </location>
</feature>